<feature type="binding site" evidence="11">
    <location>
        <position position="101"/>
    </location>
    <ligand>
        <name>NAD(+)</name>
        <dbReference type="ChEBI" id="CHEBI:57540"/>
    </ligand>
</feature>
<dbReference type="InterPro" id="IPR008927">
    <property type="entry name" value="6-PGluconate_DH-like_C_sf"/>
</dbReference>
<evidence type="ECO:0000256" key="1">
    <source>
        <dbReference type="ARBA" id="ARBA00004496"/>
    </source>
</evidence>
<dbReference type="InterPro" id="IPR006108">
    <property type="entry name" value="3HC_DH_C"/>
</dbReference>
<evidence type="ECO:0000313" key="14">
    <source>
        <dbReference type="EMBL" id="SLN17862.1"/>
    </source>
</evidence>
<dbReference type="Pfam" id="PF00725">
    <property type="entry name" value="3HCDH"/>
    <property type="match status" value="1"/>
</dbReference>
<evidence type="ECO:0000256" key="10">
    <source>
        <dbReference type="PIRSR" id="PIRSR000105-1"/>
    </source>
</evidence>
<keyword evidence="4" id="KW-0963">Cytoplasm</keyword>
<proteinExistence type="inferred from homology"/>
<dbReference type="Pfam" id="PF02737">
    <property type="entry name" value="3HCDH_N"/>
    <property type="match status" value="1"/>
</dbReference>
<dbReference type="AlphaFoldDB" id="A0A1X6YD04"/>
<keyword evidence="7 11" id="KW-0520">NAD</keyword>
<evidence type="ECO:0000256" key="8">
    <source>
        <dbReference type="ARBA" id="ARBA00038962"/>
    </source>
</evidence>
<dbReference type="PANTHER" id="PTHR48075:SF1">
    <property type="entry name" value="LAMBDA-CRYSTALLIN HOMOLOG"/>
    <property type="match status" value="1"/>
</dbReference>
<evidence type="ECO:0000256" key="9">
    <source>
        <dbReference type="ARBA" id="ARBA00042709"/>
    </source>
</evidence>
<keyword evidence="5" id="KW-0597">Phosphoprotein</keyword>
<accession>A0A1X6YD04</accession>
<feature type="domain" description="3-hydroxyacyl-CoA dehydrogenase NAD binding" evidence="13">
    <location>
        <begin position="4"/>
        <end position="190"/>
    </location>
</feature>
<feature type="binding site" evidence="11">
    <location>
        <position position="32"/>
    </location>
    <ligand>
        <name>NAD(+)</name>
        <dbReference type="ChEBI" id="CHEBI:57540"/>
    </ligand>
</feature>
<dbReference type="Proteomes" id="UP000193963">
    <property type="component" value="Unassembled WGS sequence"/>
</dbReference>
<dbReference type="GO" id="GO:0005737">
    <property type="term" value="C:cytoplasm"/>
    <property type="evidence" value="ECO:0007669"/>
    <property type="project" value="UniProtKB-SubCell"/>
</dbReference>
<evidence type="ECO:0000256" key="5">
    <source>
        <dbReference type="ARBA" id="ARBA00022553"/>
    </source>
</evidence>
<protein>
    <recommendedName>
        <fullName evidence="9">L-gulonate 3-dehydrogenase</fullName>
        <ecNumber evidence="8">1.1.1.45</ecNumber>
    </recommendedName>
    <alternativeName>
        <fullName evidence="9">L-gulonate 3-dehydrogenase</fullName>
    </alternativeName>
</protein>
<evidence type="ECO:0000259" key="12">
    <source>
        <dbReference type="Pfam" id="PF00725"/>
    </source>
</evidence>
<dbReference type="SUPFAM" id="SSF48179">
    <property type="entry name" value="6-phosphogluconate dehydrogenase C-terminal domain-like"/>
    <property type="match status" value="1"/>
</dbReference>
<dbReference type="EC" id="1.1.1.45" evidence="8"/>
<feature type="binding site" evidence="11">
    <location>
        <begin position="9"/>
        <end position="14"/>
    </location>
    <ligand>
        <name>NAD(+)</name>
        <dbReference type="ChEBI" id="CHEBI:57540"/>
    </ligand>
</feature>
<evidence type="ECO:0000256" key="2">
    <source>
        <dbReference type="ARBA" id="ARBA00009463"/>
    </source>
</evidence>
<feature type="site" description="Important for catalytic activity" evidence="10">
    <location>
        <position position="149"/>
    </location>
</feature>
<dbReference type="InterPro" id="IPR013328">
    <property type="entry name" value="6PGD_dom2"/>
</dbReference>
<dbReference type="InterPro" id="IPR022694">
    <property type="entry name" value="3-OHacyl-CoA_DH"/>
</dbReference>
<dbReference type="SUPFAM" id="SSF51735">
    <property type="entry name" value="NAD(P)-binding Rossmann-fold domains"/>
    <property type="match status" value="1"/>
</dbReference>
<feature type="binding site" evidence="11">
    <location>
        <position position="152"/>
    </location>
    <ligand>
        <name>NAD(+)</name>
        <dbReference type="ChEBI" id="CHEBI:57540"/>
    </ligand>
</feature>
<sequence length="325" mass="35187">MTQTIACLGAGRMGRGIALVFAYAGHPVALVDFKPREAADFDRLQAEARTEITETLTMMARFGMFEAALVPTIATRVTVVPEVGAPEALGAADVVFEGFPEVPELKREALARAEALMKPDAILASTTSTILVDDLSPALARPEQFLNAHWLNPAFLVPLVELSPGKATAPEVTAQLSALLEATGKVPVTCAAAPGYMIPRIQQVAMNEAARMVEEGVASAEDLEKAIRYGFSFRFSVLGLLEFIDWGGGDILYYASEYLSKALDNPRYEAPQVIRDNMDAGHIGLKTRQGFLNYEGMDVAAYREAKLRALAERLKAEDLMRPPVA</sequence>
<feature type="binding site" evidence="11">
    <location>
        <position position="128"/>
    </location>
    <ligand>
        <name>NAD(+)</name>
        <dbReference type="ChEBI" id="CHEBI:57540"/>
    </ligand>
</feature>
<feature type="binding site" evidence="11">
    <location>
        <position position="286"/>
    </location>
    <ligand>
        <name>NAD(+)</name>
        <dbReference type="ChEBI" id="CHEBI:57540"/>
    </ligand>
</feature>
<comment type="subunit">
    <text evidence="3">Homodimer.</text>
</comment>
<evidence type="ECO:0000256" key="4">
    <source>
        <dbReference type="ARBA" id="ARBA00022490"/>
    </source>
</evidence>
<name>A0A1X6YD04_9RHOB</name>
<dbReference type="GO" id="GO:0070403">
    <property type="term" value="F:NAD+ binding"/>
    <property type="evidence" value="ECO:0007669"/>
    <property type="project" value="InterPro"/>
</dbReference>
<reference evidence="15" key="1">
    <citation type="submission" date="2017-03" db="EMBL/GenBank/DDBJ databases">
        <authorList>
            <person name="Rodrigo-Torres L."/>
            <person name="Arahal R.D."/>
            <person name="Lucena T."/>
        </authorList>
    </citation>
    <scope>NUCLEOTIDE SEQUENCE [LARGE SCALE GENOMIC DNA]</scope>
    <source>
        <strain evidence="15">CECT 7751</strain>
    </source>
</reference>
<comment type="subcellular location">
    <subcellularLocation>
        <location evidence="1">Cytoplasm</location>
    </subcellularLocation>
</comment>
<feature type="binding site" evidence="11">
    <location>
        <position position="106"/>
    </location>
    <ligand>
        <name>NAD(+)</name>
        <dbReference type="ChEBI" id="CHEBI:57540"/>
    </ligand>
</feature>
<evidence type="ECO:0000256" key="6">
    <source>
        <dbReference type="ARBA" id="ARBA00023002"/>
    </source>
</evidence>
<dbReference type="RefSeq" id="WP_085886470.1">
    <property type="nucleotide sequence ID" value="NZ_FWFN01000001.1"/>
</dbReference>
<organism evidence="14 15">
    <name type="scientific">Pseudooceanicola marinus</name>
    <dbReference type="NCBI Taxonomy" id="396013"/>
    <lineage>
        <taxon>Bacteria</taxon>
        <taxon>Pseudomonadati</taxon>
        <taxon>Pseudomonadota</taxon>
        <taxon>Alphaproteobacteria</taxon>
        <taxon>Rhodobacterales</taxon>
        <taxon>Paracoccaceae</taxon>
        <taxon>Pseudooceanicola</taxon>
    </lineage>
</organism>
<dbReference type="InterPro" id="IPR006176">
    <property type="entry name" value="3-OHacyl-CoA_DH_NAD-bd"/>
</dbReference>
<dbReference type="OrthoDB" id="9803287at2"/>
<keyword evidence="15" id="KW-1185">Reference proteome</keyword>
<evidence type="ECO:0000256" key="11">
    <source>
        <dbReference type="PIRSR" id="PIRSR000105-2"/>
    </source>
</evidence>
<dbReference type="PANTHER" id="PTHR48075">
    <property type="entry name" value="3-HYDROXYACYL-COA DEHYDROGENASE FAMILY PROTEIN"/>
    <property type="match status" value="1"/>
</dbReference>
<dbReference type="GO" id="GO:0050104">
    <property type="term" value="F:L-gulonate 3-dehydrogenase activity"/>
    <property type="evidence" value="ECO:0007669"/>
    <property type="project" value="UniProtKB-EC"/>
</dbReference>
<dbReference type="PIRSF" id="PIRSF000105">
    <property type="entry name" value="HCDH"/>
    <property type="match status" value="1"/>
</dbReference>
<dbReference type="EMBL" id="FWFN01000001">
    <property type="protein sequence ID" value="SLN17862.1"/>
    <property type="molecule type" value="Genomic_DNA"/>
</dbReference>
<dbReference type="Gene3D" id="3.40.50.720">
    <property type="entry name" value="NAD(P)-binding Rossmann-like Domain"/>
    <property type="match status" value="1"/>
</dbReference>
<feature type="domain" description="3-hydroxyacyl-CoA dehydrogenase C-terminal" evidence="12">
    <location>
        <begin position="195"/>
        <end position="294"/>
    </location>
</feature>
<gene>
    <name evidence="14" type="primary">paaH</name>
    <name evidence="14" type="ORF">PSM7751_00588</name>
</gene>
<evidence type="ECO:0000259" key="13">
    <source>
        <dbReference type="Pfam" id="PF02737"/>
    </source>
</evidence>
<dbReference type="InterPro" id="IPR036291">
    <property type="entry name" value="NAD(P)-bd_dom_sf"/>
</dbReference>
<evidence type="ECO:0000256" key="7">
    <source>
        <dbReference type="ARBA" id="ARBA00023027"/>
    </source>
</evidence>
<dbReference type="NCBIfam" id="NF006125">
    <property type="entry name" value="PRK08269.1"/>
    <property type="match status" value="1"/>
</dbReference>
<comment type="similarity">
    <text evidence="2">Belongs to the 3-hydroxyacyl-CoA dehydrogenase family.</text>
</comment>
<dbReference type="Gene3D" id="1.10.1040.10">
    <property type="entry name" value="N-(1-d-carboxylethyl)-l-norvaline Dehydrogenase, domain 2"/>
    <property type="match status" value="1"/>
</dbReference>
<keyword evidence="6 14" id="KW-0560">Oxidoreductase</keyword>
<evidence type="ECO:0000256" key="3">
    <source>
        <dbReference type="ARBA" id="ARBA00011738"/>
    </source>
</evidence>
<dbReference type="GO" id="GO:0006631">
    <property type="term" value="P:fatty acid metabolic process"/>
    <property type="evidence" value="ECO:0007669"/>
    <property type="project" value="InterPro"/>
</dbReference>
<evidence type="ECO:0000313" key="15">
    <source>
        <dbReference type="Proteomes" id="UP000193963"/>
    </source>
</evidence>